<evidence type="ECO:0000313" key="2">
    <source>
        <dbReference type="EMBL" id="MDT2404129.1"/>
    </source>
</evidence>
<evidence type="ECO:0000256" key="1">
    <source>
        <dbReference type="SAM" id="MobiDB-lite"/>
    </source>
</evidence>
<dbReference type="InterPro" id="IPR018691">
    <property type="entry name" value="DUF2188"/>
</dbReference>
<accession>A0AAW8RVW4</accession>
<gene>
    <name evidence="2" type="ORF">P7D43_17310</name>
</gene>
<reference evidence="2" key="1">
    <citation type="submission" date="2023-03" db="EMBL/GenBank/DDBJ databases">
        <authorList>
            <person name="Shen W."/>
            <person name="Cai J."/>
        </authorList>
    </citation>
    <scope>NUCLEOTIDE SEQUENCE</scope>
    <source>
        <strain evidence="2">P33-2</strain>
    </source>
</reference>
<dbReference type="Proteomes" id="UP001260773">
    <property type="component" value="Unassembled WGS sequence"/>
</dbReference>
<dbReference type="Pfam" id="PF09954">
    <property type="entry name" value="DUF2188"/>
    <property type="match status" value="1"/>
</dbReference>
<name>A0AAW8RVW4_ENTAV</name>
<feature type="region of interest" description="Disordered" evidence="1">
    <location>
        <begin position="60"/>
        <end position="81"/>
    </location>
</feature>
<organism evidence="2 3">
    <name type="scientific">Enterococcus avium</name>
    <name type="common">Streptococcus avium</name>
    <dbReference type="NCBI Taxonomy" id="33945"/>
    <lineage>
        <taxon>Bacteria</taxon>
        <taxon>Bacillati</taxon>
        <taxon>Bacillota</taxon>
        <taxon>Bacilli</taxon>
        <taxon>Lactobacillales</taxon>
        <taxon>Enterococcaceae</taxon>
        <taxon>Enterococcus</taxon>
    </lineage>
</organism>
<sequence length="152" mass="17350">MPWNMNDYPASMKNLDPLIRKKAIDIANALLDDGYPDDRAIPIATSQAEKWYDNASAAEKKDFQKAKAPQKNDSHDHDKNAKKLMNADVLVKYQEDHWIVISEKASQASDTFDKKEQAVERAKEIAKNKNSSVKVYKQKQDGTLQDTFDYSE</sequence>
<dbReference type="AlphaFoldDB" id="A0AAW8RVW4"/>
<protein>
    <submittedName>
        <fullName evidence="2">DUF2188 domain-containing protein</fullName>
    </submittedName>
</protein>
<dbReference type="RefSeq" id="WP_048719878.1">
    <property type="nucleotide sequence ID" value="NZ_CAAKOC010000084.1"/>
</dbReference>
<dbReference type="EMBL" id="JARPWH010000081">
    <property type="protein sequence ID" value="MDT2404129.1"/>
    <property type="molecule type" value="Genomic_DNA"/>
</dbReference>
<comment type="caution">
    <text evidence="2">The sequence shown here is derived from an EMBL/GenBank/DDBJ whole genome shotgun (WGS) entry which is preliminary data.</text>
</comment>
<proteinExistence type="predicted"/>
<evidence type="ECO:0000313" key="3">
    <source>
        <dbReference type="Proteomes" id="UP001260773"/>
    </source>
</evidence>